<evidence type="ECO:0000256" key="3">
    <source>
        <dbReference type="ARBA" id="ARBA00022827"/>
    </source>
</evidence>
<dbReference type="SUPFAM" id="SSF56425">
    <property type="entry name" value="Succinate dehydrogenase/fumarate reductase flavoprotein, catalytic domain"/>
    <property type="match status" value="1"/>
</dbReference>
<dbReference type="STRING" id="1423725.FC19_GL001234"/>
<evidence type="ECO:0000259" key="5">
    <source>
        <dbReference type="Pfam" id="PF00890"/>
    </source>
</evidence>
<dbReference type="PANTHER" id="PTHR43400">
    <property type="entry name" value="FUMARATE REDUCTASE"/>
    <property type="match status" value="1"/>
</dbReference>
<dbReference type="GO" id="GO:0033765">
    <property type="term" value="F:steroid dehydrogenase activity, acting on the CH-CH group of donors"/>
    <property type="evidence" value="ECO:0007669"/>
    <property type="project" value="UniProtKB-ARBA"/>
</dbReference>
<organism evidence="6 7">
    <name type="scientific">Liquorilactobacillus aquaticus DSM 21051</name>
    <dbReference type="NCBI Taxonomy" id="1423725"/>
    <lineage>
        <taxon>Bacteria</taxon>
        <taxon>Bacillati</taxon>
        <taxon>Bacillota</taxon>
        <taxon>Bacilli</taxon>
        <taxon>Lactobacillales</taxon>
        <taxon>Lactobacillaceae</taxon>
        <taxon>Liquorilactobacillus</taxon>
    </lineage>
</organism>
<dbReference type="Pfam" id="PF00890">
    <property type="entry name" value="FAD_binding_2"/>
    <property type="match status" value="1"/>
</dbReference>
<dbReference type="InterPro" id="IPR003953">
    <property type="entry name" value="FAD-dep_OxRdtase_2_FAD-bd"/>
</dbReference>
<proteinExistence type="predicted"/>
<keyword evidence="4" id="KW-0560">Oxidoreductase</keyword>
<keyword evidence="2" id="KW-0285">Flavoprotein</keyword>
<evidence type="ECO:0000256" key="2">
    <source>
        <dbReference type="ARBA" id="ARBA00022630"/>
    </source>
</evidence>
<protein>
    <submittedName>
        <fullName evidence="6">Fumarate reductase succinate dehydrogenase flavoprotein domain protein</fullName>
    </submittedName>
</protein>
<feature type="domain" description="FAD-dependent oxidoreductase 2 FAD-binding" evidence="5">
    <location>
        <begin position="8"/>
        <end position="464"/>
    </location>
</feature>
<keyword evidence="7" id="KW-1185">Reference proteome</keyword>
<dbReference type="SUPFAM" id="SSF51905">
    <property type="entry name" value="FAD/NAD(P)-binding domain"/>
    <property type="match status" value="1"/>
</dbReference>
<evidence type="ECO:0000313" key="7">
    <source>
        <dbReference type="Proteomes" id="UP000051015"/>
    </source>
</evidence>
<evidence type="ECO:0000256" key="1">
    <source>
        <dbReference type="ARBA" id="ARBA00001974"/>
    </source>
</evidence>
<dbReference type="Gene3D" id="3.90.700.10">
    <property type="entry name" value="Succinate dehydrogenase/fumarate reductase flavoprotein, catalytic domain"/>
    <property type="match status" value="1"/>
</dbReference>
<dbReference type="Gene3D" id="3.50.50.60">
    <property type="entry name" value="FAD/NAD(P)-binding domain"/>
    <property type="match status" value="1"/>
</dbReference>
<reference evidence="6 7" key="1">
    <citation type="journal article" date="2015" name="Genome Announc.">
        <title>Expanding the biotechnology potential of lactobacilli through comparative genomics of 213 strains and associated genera.</title>
        <authorList>
            <person name="Sun Z."/>
            <person name="Harris H.M."/>
            <person name="McCann A."/>
            <person name="Guo C."/>
            <person name="Argimon S."/>
            <person name="Zhang W."/>
            <person name="Yang X."/>
            <person name="Jeffery I.B."/>
            <person name="Cooney J.C."/>
            <person name="Kagawa T.F."/>
            <person name="Liu W."/>
            <person name="Song Y."/>
            <person name="Salvetti E."/>
            <person name="Wrobel A."/>
            <person name="Rasinkangas P."/>
            <person name="Parkhill J."/>
            <person name="Rea M.C."/>
            <person name="O'Sullivan O."/>
            <person name="Ritari J."/>
            <person name="Douillard F.P."/>
            <person name="Paul Ross R."/>
            <person name="Yang R."/>
            <person name="Briner A.E."/>
            <person name="Felis G.E."/>
            <person name="de Vos W.M."/>
            <person name="Barrangou R."/>
            <person name="Klaenhammer T.R."/>
            <person name="Caufield P.W."/>
            <person name="Cui Y."/>
            <person name="Zhang H."/>
            <person name="O'Toole P.W."/>
        </authorList>
    </citation>
    <scope>NUCLEOTIDE SEQUENCE [LARGE SCALE GENOMIC DNA]</scope>
    <source>
        <strain evidence="6 7">DSM 21051</strain>
    </source>
</reference>
<dbReference type="EMBL" id="AYZD01000018">
    <property type="protein sequence ID" value="KRM95757.1"/>
    <property type="molecule type" value="Genomic_DNA"/>
</dbReference>
<keyword evidence="3" id="KW-0274">FAD</keyword>
<dbReference type="Proteomes" id="UP000051015">
    <property type="component" value="Unassembled WGS sequence"/>
</dbReference>
<evidence type="ECO:0000256" key="4">
    <source>
        <dbReference type="ARBA" id="ARBA00023002"/>
    </source>
</evidence>
<accession>A0A0R2CVE0</accession>
<comment type="caution">
    <text evidence="6">The sequence shown here is derived from an EMBL/GenBank/DDBJ whole genome shotgun (WGS) entry which is preliminary data.</text>
</comment>
<dbReference type="OrthoDB" id="9806724at2"/>
<gene>
    <name evidence="6" type="ORF">FC19_GL001234</name>
</gene>
<evidence type="ECO:0000313" key="6">
    <source>
        <dbReference type="EMBL" id="KRM95757.1"/>
    </source>
</evidence>
<dbReference type="PANTHER" id="PTHR43400:SF7">
    <property type="entry name" value="FAD-DEPENDENT OXIDOREDUCTASE 2 FAD BINDING DOMAIN-CONTAINING PROTEIN"/>
    <property type="match status" value="1"/>
</dbReference>
<sequence>MTKTIKTDVVVTGAGGTGLAAAHAAAEHGLQVLVLEKQSQIGGNTKISSGFFAVDSKEQRERGMVMSKAEAIRQLTSYNHNISNGALVHKIVTSAADTLAWIEKMGMHIKLNATADTTQFAHRNRDYQGGVYHMYQDKTGSYERIQQTLTDEGVKFEFNVTMQAIEQDSTGQVIGITATNANGEVIEVEAQAAIVATGGFGGDSGLVAKTMHTHNLRQLGVPNNGEGLKAIIAAGGINIDGTALIHAAQLAKSKVTQKTSKEHLAGFSNSALTQLLLTPLFWVSPKGERFTNEDVVYDTVEWANAGYSVGGKYYFVVDQATLDDFTKNGGQLEISKAGPGANTEPGDFTKLANESVAAGTAFKGNTLAELAAAAGMDADTLVRAVTAYNHNVHNRVDTDFAKSGQSLVYAVEQGPFYAFTAQVAYLGTVGGVRVDTNLNVLDDKFKPIPGLYTGGANAGGYYQGHCYPAYEGLASGFTWTSGRIAGTSASEYIKTKNDKLVKK</sequence>
<dbReference type="InterPro" id="IPR027477">
    <property type="entry name" value="Succ_DH/fumarate_Rdtase_cat_sf"/>
</dbReference>
<dbReference type="PATRIC" id="fig|1423725.3.peg.1273"/>
<dbReference type="InterPro" id="IPR050315">
    <property type="entry name" value="FAD-oxidoreductase_2"/>
</dbReference>
<name>A0A0R2CVE0_9LACO</name>
<comment type="cofactor">
    <cofactor evidence="1">
        <name>FAD</name>
        <dbReference type="ChEBI" id="CHEBI:57692"/>
    </cofactor>
</comment>
<dbReference type="InterPro" id="IPR036188">
    <property type="entry name" value="FAD/NAD-bd_sf"/>
</dbReference>
<dbReference type="AlphaFoldDB" id="A0A0R2CVE0"/>
<dbReference type="RefSeq" id="WP_057876227.1">
    <property type="nucleotide sequence ID" value="NZ_AYZD01000018.1"/>
</dbReference>